<feature type="non-terminal residue" evidence="2">
    <location>
        <position position="1"/>
    </location>
</feature>
<accession>A0ABR5JEZ1</accession>
<organism evidence="2 3">
    <name type="scientific">Pseudomonas coronafaciens pv. porri</name>
    <dbReference type="NCBI Taxonomy" id="83964"/>
    <lineage>
        <taxon>Bacteria</taxon>
        <taxon>Pseudomonadati</taxon>
        <taxon>Pseudomonadota</taxon>
        <taxon>Gammaproteobacteria</taxon>
        <taxon>Pseudomonadales</taxon>
        <taxon>Pseudomonadaceae</taxon>
        <taxon>Pseudomonas</taxon>
        <taxon>Pseudomonas coronafaciens</taxon>
    </lineage>
</organism>
<evidence type="ECO:0000313" key="2">
    <source>
        <dbReference type="EMBL" id="KOP50880.1"/>
    </source>
</evidence>
<feature type="coiled-coil region" evidence="1">
    <location>
        <begin position="3"/>
        <end position="63"/>
    </location>
</feature>
<keyword evidence="1" id="KW-0175">Coiled coil</keyword>
<gene>
    <name evidence="2" type="ORF">OX90_29005</name>
</gene>
<name>A0ABR5JEZ1_9PSED</name>
<dbReference type="EMBL" id="JUEU01000363">
    <property type="protein sequence ID" value="KOP50880.1"/>
    <property type="molecule type" value="Genomic_DNA"/>
</dbReference>
<protein>
    <submittedName>
        <fullName evidence="2">Type III effector</fullName>
    </submittedName>
</protein>
<dbReference type="Proteomes" id="UP000037201">
    <property type="component" value="Unassembled WGS sequence"/>
</dbReference>
<evidence type="ECO:0000313" key="3">
    <source>
        <dbReference type="Proteomes" id="UP000037201"/>
    </source>
</evidence>
<sequence length="69" mass="7962">GAAAELRQEIQDKQTFVNDLTEELEDATEEANPDEIANTTQQLRQARADLVELQRRLTMLAHEDRRINQ</sequence>
<dbReference type="Gene3D" id="1.20.58.90">
    <property type="match status" value="1"/>
</dbReference>
<keyword evidence="3" id="KW-1185">Reference proteome</keyword>
<reference evidence="2 3" key="2">
    <citation type="submission" date="2015-09" db="EMBL/GenBank/DDBJ databases">
        <title>Genome analysis of Pseudomonas syringae pv. porri LMG.</title>
        <authorList>
            <person name="Rombouts S."/>
        </authorList>
    </citation>
    <scope>NUCLEOTIDE SEQUENCE [LARGE SCALE GENOMIC DNA]</scope>
    <source>
        <strain evidence="2 3">LMG 28496</strain>
    </source>
</reference>
<reference evidence="2 3" key="1">
    <citation type="submission" date="2014-12" db="EMBL/GenBank/DDBJ databases">
        <authorList>
            <person name="Baeyen S."/>
        </authorList>
    </citation>
    <scope>NUCLEOTIDE SEQUENCE [LARGE SCALE GENOMIC DNA]</scope>
    <source>
        <strain evidence="2 3">LMG 28496</strain>
    </source>
</reference>
<proteinExistence type="predicted"/>
<evidence type="ECO:0000256" key="1">
    <source>
        <dbReference type="SAM" id="Coils"/>
    </source>
</evidence>
<comment type="caution">
    <text evidence="2">The sequence shown here is derived from an EMBL/GenBank/DDBJ whole genome shotgun (WGS) entry which is preliminary data.</text>
</comment>